<proteinExistence type="predicted"/>
<comment type="caution">
    <text evidence="3">The sequence shown here is derived from an EMBL/GenBank/DDBJ whole genome shotgun (WGS) entry which is preliminary data.</text>
</comment>
<keyword evidence="2" id="KW-0812">Transmembrane</keyword>
<evidence type="ECO:0000313" key="3">
    <source>
        <dbReference type="EMBL" id="KAK4203158.1"/>
    </source>
</evidence>
<sequence>MAKQPLSINTNTPPTPSTASTEIGEEDGLMTPTSLTMPFPSAATSRAASPQRQKMSASEFASYAFFLIAVVVFAILHAKVSTRDSNASSSPVSTSLSLPRWKENAIPTPGKTYIIIALELPQSWAFIAPPSPDQVNHHKAITLVHGQLKLMDLKVANLCNGCWSWQCISKEGWLGFRNVASGTYLGHNGNLQVVANAAHCKAWEWFCVRRVPHVGGSGEKDTEIEGYVMLTRHWDSLRWVDVSISKQMWYLTGSDRAAVWGFIEVGEHDG</sequence>
<accession>A0AAN6XMN8</accession>
<name>A0AAN6XMN8_9PEZI</name>
<dbReference type="PANTHER" id="PTHR39697">
    <property type="entry name" value="RICIN B LECTIN DOMAIN-CONTAINING PROTEIN-RELATED"/>
    <property type="match status" value="1"/>
</dbReference>
<feature type="transmembrane region" description="Helical" evidence="2">
    <location>
        <begin position="60"/>
        <end position="78"/>
    </location>
</feature>
<dbReference type="PANTHER" id="PTHR39697:SF1">
    <property type="entry name" value="RICIN B LECTIN DOMAIN-CONTAINING PROTEIN"/>
    <property type="match status" value="1"/>
</dbReference>
<dbReference type="AlphaFoldDB" id="A0AAN6XMN8"/>
<dbReference type="EMBL" id="MU863891">
    <property type="protein sequence ID" value="KAK4203158.1"/>
    <property type="molecule type" value="Genomic_DNA"/>
</dbReference>
<reference evidence="3" key="1">
    <citation type="journal article" date="2023" name="Mol. Phylogenet. Evol.">
        <title>Genome-scale phylogeny and comparative genomics of the fungal order Sordariales.</title>
        <authorList>
            <person name="Hensen N."/>
            <person name="Bonometti L."/>
            <person name="Westerberg I."/>
            <person name="Brannstrom I.O."/>
            <person name="Guillou S."/>
            <person name="Cros-Aarteil S."/>
            <person name="Calhoun S."/>
            <person name="Haridas S."/>
            <person name="Kuo A."/>
            <person name="Mondo S."/>
            <person name="Pangilinan J."/>
            <person name="Riley R."/>
            <person name="LaButti K."/>
            <person name="Andreopoulos B."/>
            <person name="Lipzen A."/>
            <person name="Chen C."/>
            <person name="Yan M."/>
            <person name="Daum C."/>
            <person name="Ng V."/>
            <person name="Clum A."/>
            <person name="Steindorff A."/>
            <person name="Ohm R.A."/>
            <person name="Martin F."/>
            <person name="Silar P."/>
            <person name="Natvig D.O."/>
            <person name="Lalanne C."/>
            <person name="Gautier V."/>
            <person name="Ament-Velasquez S.L."/>
            <person name="Kruys A."/>
            <person name="Hutchinson M.I."/>
            <person name="Powell A.J."/>
            <person name="Barry K."/>
            <person name="Miller A.N."/>
            <person name="Grigoriev I.V."/>
            <person name="Debuchy R."/>
            <person name="Gladieux P."/>
            <person name="Hiltunen Thoren M."/>
            <person name="Johannesson H."/>
        </authorList>
    </citation>
    <scope>NUCLEOTIDE SEQUENCE</scope>
    <source>
        <strain evidence="3">CBS 315.58</strain>
    </source>
</reference>
<organism evidence="3 4">
    <name type="scientific">Triangularia verruculosa</name>
    <dbReference type="NCBI Taxonomy" id="2587418"/>
    <lineage>
        <taxon>Eukaryota</taxon>
        <taxon>Fungi</taxon>
        <taxon>Dikarya</taxon>
        <taxon>Ascomycota</taxon>
        <taxon>Pezizomycotina</taxon>
        <taxon>Sordariomycetes</taxon>
        <taxon>Sordariomycetidae</taxon>
        <taxon>Sordariales</taxon>
        <taxon>Podosporaceae</taxon>
        <taxon>Triangularia</taxon>
    </lineage>
</organism>
<gene>
    <name evidence="3" type="ORF">QBC40DRAFT_275141</name>
</gene>
<feature type="compositionally biased region" description="Low complexity" evidence="1">
    <location>
        <begin position="9"/>
        <end position="21"/>
    </location>
</feature>
<evidence type="ECO:0000256" key="1">
    <source>
        <dbReference type="SAM" id="MobiDB-lite"/>
    </source>
</evidence>
<feature type="region of interest" description="Disordered" evidence="1">
    <location>
        <begin position="1"/>
        <end position="50"/>
    </location>
</feature>
<protein>
    <submittedName>
        <fullName evidence="3">Uncharacterized protein</fullName>
    </submittedName>
</protein>
<dbReference type="Proteomes" id="UP001303160">
    <property type="component" value="Unassembled WGS sequence"/>
</dbReference>
<evidence type="ECO:0000313" key="4">
    <source>
        <dbReference type="Proteomes" id="UP001303160"/>
    </source>
</evidence>
<evidence type="ECO:0000256" key="2">
    <source>
        <dbReference type="SAM" id="Phobius"/>
    </source>
</evidence>
<feature type="compositionally biased region" description="Polar residues" evidence="1">
    <location>
        <begin position="31"/>
        <end position="50"/>
    </location>
</feature>
<keyword evidence="2" id="KW-1133">Transmembrane helix</keyword>
<reference evidence="3" key="2">
    <citation type="submission" date="2023-05" db="EMBL/GenBank/DDBJ databases">
        <authorList>
            <consortium name="Lawrence Berkeley National Laboratory"/>
            <person name="Steindorff A."/>
            <person name="Hensen N."/>
            <person name="Bonometti L."/>
            <person name="Westerberg I."/>
            <person name="Brannstrom I.O."/>
            <person name="Guillou S."/>
            <person name="Cros-Aarteil S."/>
            <person name="Calhoun S."/>
            <person name="Haridas S."/>
            <person name="Kuo A."/>
            <person name="Mondo S."/>
            <person name="Pangilinan J."/>
            <person name="Riley R."/>
            <person name="Labutti K."/>
            <person name="Andreopoulos B."/>
            <person name="Lipzen A."/>
            <person name="Chen C."/>
            <person name="Yanf M."/>
            <person name="Daum C."/>
            <person name="Ng V."/>
            <person name="Clum A."/>
            <person name="Ohm R."/>
            <person name="Martin F."/>
            <person name="Silar P."/>
            <person name="Natvig D."/>
            <person name="Lalanne C."/>
            <person name="Gautier V."/>
            <person name="Ament-Velasquez S.L."/>
            <person name="Kruys A."/>
            <person name="Hutchinson M.I."/>
            <person name="Powell A.J."/>
            <person name="Barry K."/>
            <person name="Miller A.N."/>
            <person name="Grigoriev I.V."/>
            <person name="Debuchy R."/>
            <person name="Gladieux P."/>
            <person name="Thoren M.H."/>
            <person name="Johannesson H."/>
        </authorList>
    </citation>
    <scope>NUCLEOTIDE SEQUENCE</scope>
    <source>
        <strain evidence="3">CBS 315.58</strain>
    </source>
</reference>
<keyword evidence="4" id="KW-1185">Reference proteome</keyword>
<keyword evidence="2" id="KW-0472">Membrane</keyword>